<feature type="signal peptide" evidence="1">
    <location>
        <begin position="1"/>
        <end position="18"/>
    </location>
</feature>
<sequence length="294" mass="32797">MKCIPCLLLVVCLKVIDAKINIDITAGSKDPKDVIIKYSGIDLKIVTDHEINIFKINDRNLKEALKKRYGVKPTNVYVKSPTPWGDLYKKNNWEQVTRALTIKSARIKNLSLTPVIVTSNDFENYSNKTIKVNTGISQAVENSVTTSWSRTNEITVNSEVEYGINVIFEKATARMGISYTANWGKSEEKSETVTIGSSTSMETELAPRQAVTSVLSANRGNMEIEVIYKAILKGNVAVNYRRKVNGHHFWGPTIQDVMTNGNLNNEKTSVQIIKIGFYSEASLKVYDKVTGVPI</sequence>
<reference evidence="2" key="1">
    <citation type="submission" date="2021-12" db="EMBL/GenBank/DDBJ databases">
        <authorList>
            <person name="King R."/>
        </authorList>
    </citation>
    <scope>NUCLEOTIDE SEQUENCE</scope>
</reference>
<dbReference type="Gene3D" id="2.170.15.10">
    <property type="entry name" value="Proaerolysin, chain A, domain 3"/>
    <property type="match status" value="1"/>
</dbReference>
<name>A0A9N9WGL8_9NEOP</name>
<dbReference type="OrthoDB" id="8122616at2759"/>
<organism evidence="2 3">
    <name type="scientific">Diatraea saccharalis</name>
    <name type="common">sugarcane borer</name>
    <dbReference type="NCBI Taxonomy" id="40085"/>
    <lineage>
        <taxon>Eukaryota</taxon>
        <taxon>Metazoa</taxon>
        <taxon>Ecdysozoa</taxon>
        <taxon>Arthropoda</taxon>
        <taxon>Hexapoda</taxon>
        <taxon>Insecta</taxon>
        <taxon>Pterygota</taxon>
        <taxon>Neoptera</taxon>
        <taxon>Endopterygota</taxon>
        <taxon>Lepidoptera</taxon>
        <taxon>Glossata</taxon>
        <taxon>Ditrysia</taxon>
        <taxon>Pyraloidea</taxon>
        <taxon>Crambidae</taxon>
        <taxon>Crambinae</taxon>
        <taxon>Diatraea</taxon>
    </lineage>
</organism>
<evidence type="ECO:0000256" key="1">
    <source>
        <dbReference type="SAM" id="SignalP"/>
    </source>
</evidence>
<accession>A0A9N9WGL8</accession>
<evidence type="ECO:0000313" key="3">
    <source>
        <dbReference type="Proteomes" id="UP001153714"/>
    </source>
</evidence>
<gene>
    <name evidence="2" type="ORF">DIATSA_LOCUS7689</name>
</gene>
<dbReference type="AlphaFoldDB" id="A0A9N9WGL8"/>
<dbReference type="CDD" id="cd20235">
    <property type="entry name" value="PFM_spherulin-2a-like"/>
    <property type="match status" value="1"/>
</dbReference>
<evidence type="ECO:0000313" key="2">
    <source>
        <dbReference type="EMBL" id="CAG9789997.1"/>
    </source>
</evidence>
<dbReference type="SUPFAM" id="SSF56973">
    <property type="entry name" value="Aerolisin/ETX pore-forming domain"/>
    <property type="match status" value="1"/>
</dbReference>
<feature type="chain" id="PRO_5040221080" description="Spherulin-2A" evidence="1">
    <location>
        <begin position="19"/>
        <end position="294"/>
    </location>
</feature>
<proteinExistence type="predicted"/>
<reference evidence="2" key="2">
    <citation type="submission" date="2022-10" db="EMBL/GenBank/DDBJ databases">
        <authorList>
            <consortium name="ENA_rothamsted_submissions"/>
            <consortium name="culmorum"/>
            <person name="King R."/>
        </authorList>
    </citation>
    <scope>NUCLEOTIDE SEQUENCE</scope>
</reference>
<protein>
    <recommendedName>
        <fullName evidence="4">Spherulin-2A</fullName>
    </recommendedName>
</protein>
<evidence type="ECO:0008006" key="4">
    <source>
        <dbReference type="Google" id="ProtNLM"/>
    </source>
</evidence>
<dbReference type="Proteomes" id="UP001153714">
    <property type="component" value="Chromosome 20"/>
</dbReference>
<dbReference type="EMBL" id="OU893351">
    <property type="protein sequence ID" value="CAG9789997.1"/>
    <property type="molecule type" value="Genomic_DNA"/>
</dbReference>
<keyword evidence="1" id="KW-0732">Signal</keyword>
<keyword evidence="3" id="KW-1185">Reference proteome</keyword>